<sequence length="400" mass="41912">MSARPAQTSHPAPRPAAATLPSTDPHERTSMFTTTTKRRAGALGLAAAATLALAACSSGTTETEATAGSSAEPTAAAAAGEGASAFPVTLDTVMGEVTVESEPQRVVTLGSHEHEYLYALGVAPVAVPESWQGYANGTGPWAEEDRLAAGAEPETFTPGTEVYDAELIASFEPDLIVATYPNHTMTQEEYDLLSGIAPVVTRTATDAEGNETAEWNVSLADELTLLAEATGTTDEAEAIIAEIDAAFAEVRDAHPEWEGKTSQVGGFYAGQAFVYSANDTRNQFLANVGLDVASIEGTSEAWMQISAEQLDILGDLDSIVWQVATTPEARDELQSLSLFDSLNISEVGGSIWLSDPILEGAFFANSPSSVTYSIEAFVPMLEAALDGDASTEVVEFSSES</sequence>
<evidence type="ECO:0000256" key="2">
    <source>
        <dbReference type="ARBA" id="ARBA00008814"/>
    </source>
</evidence>
<feature type="region of interest" description="Disordered" evidence="5">
    <location>
        <begin position="1"/>
        <end position="29"/>
    </location>
</feature>
<dbReference type="Gene3D" id="3.40.50.1980">
    <property type="entry name" value="Nitrogenase molybdenum iron protein domain"/>
    <property type="match status" value="2"/>
</dbReference>
<accession>A0A1H6Y223</accession>
<dbReference type="AlphaFoldDB" id="A0A1H6Y223"/>
<dbReference type="Pfam" id="PF01497">
    <property type="entry name" value="Peripla_BP_2"/>
    <property type="match status" value="1"/>
</dbReference>
<name>A0A1H6Y223_9MICO</name>
<dbReference type="OrthoDB" id="1846031at2"/>
<dbReference type="eggNOG" id="COG0614">
    <property type="taxonomic scope" value="Bacteria"/>
</dbReference>
<evidence type="ECO:0000259" key="6">
    <source>
        <dbReference type="PROSITE" id="PS50983"/>
    </source>
</evidence>
<proteinExistence type="inferred from homology"/>
<keyword evidence="4" id="KW-0732">Signal</keyword>
<dbReference type="Proteomes" id="UP000183315">
    <property type="component" value="Unassembled WGS sequence"/>
</dbReference>
<evidence type="ECO:0000313" key="8">
    <source>
        <dbReference type="Proteomes" id="UP000183315"/>
    </source>
</evidence>
<comment type="similarity">
    <text evidence="2">Belongs to the bacterial solute-binding protein 8 family.</text>
</comment>
<dbReference type="SUPFAM" id="SSF53807">
    <property type="entry name" value="Helical backbone' metal receptor"/>
    <property type="match status" value="1"/>
</dbReference>
<keyword evidence="8" id="KW-1185">Reference proteome</keyword>
<dbReference type="PANTHER" id="PTHR30532:SF24">
    <property type="entry name" value="FERRIC ENTEROBACTIN-BINDING PERIPLASMIC PROTEIN FEPB"/>
    <property type="match status" value="1"/>
</dbReference>
<feature type="compositionally biased region" description="Polar residues" evidence="5">
    <location>
        <begin position="1"/>
        <end position="10"/>
    </location>
</feature>
<keyword evidence="3" id="KW-0813">Transport</keyword>
<reference evidence="8" key="1">
    <citation type="submission" date="2016-10" db="EMBL/GenBank/DDBJ databases">
        <authorList>
            <person name="Varghese N."/>
        </authorList>
    </citation>
    <scope>NUCLEOTIDE SEQUENCE [LARGE SCALE GENOMIC DNA]</scope>
    <source>
        <strain evidence="8">DSM 24868</strain>
    </source>
</reference>
<dbReference type="EMBL" id="FNZI01000003">
    <property type="protein sequence ID" value="SEJ35349.1"/>
    <property type="molecule type" value="Genomic_DNA"/>
</dbReference>
<dbReference type="InterPro" id="IPR051313">
    <property type="entry name" value="Bact_iron-sidero_bind"/>
</dbReference>
<evidence type="ECO:0000256" key="3">
    <source>
        <dbReference type="ARBA" id="ARBA00022448"/>
    </source>
</evidence>
<dbReference type="InterPro" id="IPR002491">
    <property type="entry name" value="ABC_transptr_periplasmic_BD"/>
</dbReference>
<evidence type="ECO:0000256" key="5">
    <source>
        <dbReference type="SAM" id="MobiDB-lite"/>
    </source>
</evidence>
<dbReference type="GO" id="GO:1901678">
    <property type="term" value="P:iron coordination entity transport"/>
    <property type="evidence" value="ECO:0007669"/>
    <property type="project" value="UniProtKB-ARBA"/>
</dbReference>
<dbReference type="PROSITE" id="PS50983">
    <property type="entry name" value="FE_B12_PBP"/>
    <property type="match status" value="1"/>
</dbReference>
<dbReference type="STRING" id="1043493.SAMN05421637_1529"/>
<organism evidence="7 8">
    <name type="scientific">Demequina mangrovi</name>
    <dbReference type="NCBI Taxonomy" id="1043493"/>
    <lineage>
        <taxon>Bacteria</taxon>
        <taxon>Bacillati</taxon>
        <taxon>Actinomycetota</taxon>
        <taxon>Actinomycetes</taxon>
        <taxon>Micrococcales</taxon>
        <taxon>Demequinaceae</taxon>
        <taxon>Demequina</taxon>
    </lineage>
</organism>
<feature type="domain" description="Fe/B12 periplasmic-binding" evidence="6">
    <location>
        <begin position="105"/>
        <end position="385"/>
    </location>
</feature>
<evidence type="ECO:0000313" key="7">
    <source>
        <dbReference type="EMBL" id="SEJ35349.1"/>
    </source>
</evidence>
<evidence type="ECO:0000256" key="4">
    <source>
        <dbReference type="ARBA" id="ARBA00022729"/>
    </source>
</evidence>
<dbReference type="PANTHER" id="PTHR30532">
    <property type="entry name" value="IRON III DICITRATE-BINDING PERIPLASMIC PROTEIN"/>
    <property type="match status" value="1"/>
</dbReference>
<dbReference type="GO" id="GO:0030288">
    <property type="term" value="C:outer membrane-bounded periplasmic space"/>
    <property type="evidence" value="ECO:0007669"/>
    <property type="project" value="TreeGrafter"/>
</dbReference>
<protein>
    <submittedName>
        <fullName evidence="7">Iron complex transport system substrate-binding protein</fullName>
    </submittedName>
</protein>
<comment type="subcellular location">
    <subcellularLocation>
        <location evidence="1">Cell envelope</location>
    </subcellularLocation>
</comment>
<gene>
    <name evidence="7" type="ORF">SAMN05421637_1529</name>
</gene>
<evidence type="ECO:0000256" key="1">
    <source>
        <dbReference type="ARBA" id="ARBA00004196"/>
    </source>
</evidence>